<keyword evidence="2" id="KW-1185">Reference proteome</keyword>
<evidence type="ECO:0008006" key="3">
    <source>
        <dbReference type="Google" id="ProtNLM"/>
    </source>
</evidence>
<comment type="caution">
    <text evidence="1">The sequence shown here is derived from an EMBL/GenBank/DDBJ whole genome shotgun (WGS) entry which is preliminary data.</text>
</comment>
<evidence type="ECO:0000313" key="1">
    <source>
        <dbReference type="EMBL" id="GAA4047329.1"/>
    </source>
</evidence>
<name>A0ABP7UM48_9BACT</name>
<sequence length="80" mass="8955">MNEPDTRRGFVPYTETDTVPLPPTVVHCWTTPCGLVRLKVMEDEPLALPRGKAIGELSIPDKTIDIFAPAEEYEKDNTLD</sequence>
<gene>
    <name evidence="1" type="ORF">GCM10022409_36950</name>
</gene>
<proteinExistence type="predicted"/>
<dbReference type="Proteomes" id="UP001501469">
    <property type="component" value="Unassembled WGS sequence"/>
</dbReference>
<protein>
    <recommendedName>
        <fullName evidence="3">DUF35 domain-containing protein</fullName>
    </recommendedName>
</protein>
<evidence type="ECO:0000313" key="2">
    <source>
        <dbReference type="Proteomes" id="UP001501469"/>
    </source>
</evidence>
<organism evidence="1 2">
    <name type="scientific">Hymenobacter glaciei</name>
    <dbReference type="NCBI Taxonomy" id="877209"/>
    <lineage>
        <taxon>Bacteria</taxon>
        <taxon>Pseudomonadati</taxon>
        <taxon>Bacteroidota</taxon>
        <taxon>Cytophagia</taxon>
        <taxon>Cytophagales</taxon>
        <taxon>Hymenobacteraceae</taxon>
        <taxon>Hymenobacter</taxon>
    </lineage>
</organism>
<dbReference type="EMBL" id="BAABDK010000029">
    <property type="protein sequence ID" value="GAA4047329.1"/>
    <property type="molecule type" value="Genomic_DNA"/>
</dbReference>
<accession>A0ABP7UM48</accession>
<reference evidence="2" key="1">
    <citation type="journal article" date="2019" name="Int. J. Syst. Evol. Microbiol.">
        <title>The Global Catalogue of Microorganisms (GCM) 10K type strain sequencing project: providing services to taxonomists for standard genome sequencing and annotation.</title>
        <authorList>
            <consortium name="The Broad Institute Genomics Platform"/>
            <consortium name="The Broad Institute Genome Sequencing Center for Infectious Disease"/>
            <person name="Wu L."/>
            <person name="Ma J."/>
        </authorList>
    </citation>
    <scope>NUCLEOTIDE SEQUENCE [LARGE SCALE GENOMIC DNA]</scope>
    <source>
        <strain evidence="2">JCM 17225</strain>
    </source>
</reference>